<organism evidence="2 3">
    <name type="scientific">Corynebacterium kefirresidentii</name>
    <dbReference type="NCBI Taxonomy" id="1979527"/>
    <lineage>
        <taxon>Bacteria</taxon>
        <taxon>Bacillati</taxon>
        <taxon>Actinomycetota</taxon>
        <taxon>Actinomycetes</taxon>
        <taxon>Mycobacteriales</taxon>
        <taxon>Corynebacteriaceae</taxon>
        <taxon>Corynebacterium</taxon>
    </lineage>
</organism>
<protein>
    <recommendedName>
        <fullName evidence="4">Subtilisin inhibitor domain-containing protein</fullName>
    </recommendedName>
</protein>
<dbReference type="Proteomes" id="UP001174347">
    <property type="component" value="Unassembled WGS sequence"/>
</dbReference>
<keyword evidence="3" id="KW-1185">Reference proteome</keyword>
<gene>
    <name evidence="2" type="ORF">Q0N36_11430</name>
</gene>
<dbReference type="RefSeq" id="WP_301733086.1">
    <property type="nucleotide sequence ID" value="NZ_JAUKFL010000037.1"/>
</dbReference>
<dbReference type="Gene3D" id="2.60.40.20">
    <property type="entry name" value="Alpha-amylase inhibitor"/>
    <property type="match status" value="1"/>
</dbReference>
<accession>A0ABT8Q8U8</accession>
<dbReference type="EMBL" id="JAUKFM010000010">
    <property type="protein sequence ID" value="MDN8621177.1"/>
    <property type="molecule type" value="Genomic_DNA"/>
</dbReference>
<evidence type="ECO:0000313" key="2">
    <source>
        <dbReference type="EMBL" id="MDN8621177.1"/>
    </source>
</evidence>
<feature type="chain" id="PRO_5047532077" description="Subtilisin inhibitor domain-containing protein" evidence="1">
    <location>
        <begin position="26"/>
        <end position="130"/>
    </location>
</feature>
<reference evidence="2" key="1">
    <citation type="submission" date="2023-07" db="EMBL/GenBank/DDBJ databases">
        <title>Insights into the diversity of cutaneous corynebacteria.</title>
        <authorList>
            <person name="Bruggemann H."/>
            <person name="Poehlein A."/>
        </authorList>
    </citation>
    <scope>NUCLEOTIDE SEQUENCE</scope>
    <source>
        <strain evidence="2">P7_F1</strain>
    </source>
</reference>
<comment type="caution">
    <text evidence="2">The sequence shown here is derived from an EMBL/GenBank/DDBJ whole genome shotgun (WGS) entry which is preliminary data.</text>
</comment>
<keyword evidence="1" id="KW-0732">Signal</keyword>
<sequence length="130" mass="13900">MFSKKSAVILGVSLLTLSTPSIAHATEAEQYAPGDAVPTTIDPDGFIPKTPNKGISFYDSSSPAPSCVDVQPAEGIVKLKSNCPNKVGVKVLIAFGNDSECKILAPNEEYEHHYRSLKFPKSRFDGAISC</sequence>
<evidence type="ECO:0000313" key="3">
    <source>
        <dbReference type="Proteomes" id="UP001174347"/>
    </source>
</evidence>
<feature type="signal peptide" evidence="1">
    <location>
        <begin position="1"/>
        <end position="25"/>
    </location>
</feature>
<evidence type="ECO:0008006" key="4">
    <source>
        <dbReference type="Google" id="ProtNLM"/>
    </source>
</evidence>
<proteinExistence type="predicted"/>
<evidence type="ECO:0000256" key="1">
    <source>
        <dbReference type="SAM" id="SignalP"/>
    </source>
</evidence>
<name>A0ABT8Q8U8_9CORY</name>
<dbReference type="InterPro" id="IPR036379">
    <property type="entry name" value="A-amylase_inhib_sf"/>
</dbReference>